<dbReference type="EMBL" id="JAUHPV010000008">
    <property type="protein sequence ID" value="MDN4473899.1"/>
    <property type="molecule type" value="Genomic_DNA"/>
</dbReference>
<protein>
    <submittedName>
        <fullName evidence="1">Uncharacterized protein</fullName>
    </submittedName>
</protein>
<accession>A0ABT8G5A3</accession>
<gene>
    <name evidence="1" type="ORF">QQX04_12920</name>
</gene>
<evidence type="ECO:0000313" key="2">
    <source>
        <dbReference type="Proteomes" id="UP001172738"/>
    </source>
</evidence>
<dbReference type="RefSeq" id="WP_301129859.1">
    <property type="nucleotide sequence ID" value="NZ_JAUHPV010000008.1"/>
</dbReference>
<proteinExistence type="predicted"/>
<reference evidence="1" key="1">
    <citation type="submission" date="2023-06" db="EMBL/GenBank/DDBJ databases">
        <title>SYSU T00b26.</title>
        <authorList>
            <person name="Gao L."/>
            <person name="Fang B.-Z."/>
            <person name="Li W.-J."/>
        </authorList>
    </citation>
    <scope>NUCLEOTIDE SEQUENCE</scope>
    <source>
        <strain evidence="1">SYSU T00b26</strain>
    </source>
</reference>
<comment type="caution">
    <text evidence="1">The sequence shown here is derived from an EMBL/GenBank/DDBJ whole genome shotgun (WGS) entry which is preliminary data.</text>
</comment>
<dbReference type="Proteomes" id="UP001172738">
    <property type="component" value="Unassembled WGS sequence"/>
</dbReference>
<sequence length="60" mass="6703">MSKNDAYGIVNELERTIRRPVNPTVMSADRWGNGTDGFVTDLRRHPPVDLIVQDAEPLPA</sequence>
<keyword evidence="2" id="KW-1185">Reference proteome</keyword>
<name>A0ABT8G5A3_9MICO</name>
<evidence type="ECO:0000313" key="1">
    <source>
        <dbReference type="EMBL" id="MDN4473899.1"/>
    </source>
</evidence>
<organism evidence="1 2">
    <name type="scientific">Demequina zhanjiangensis</name>
    <dbReference type="NCBI Taxonomy" id="3051659"/>
    <lineage>
        <taxon>Bacteria</taxon>
        <taxon>Bacillati</taxon>
        <taxon>Actinomycetota</taxon>
        <taxon>Actinomycetes</taxon>
        <taxon>Micrococcales</taxon>
        <taxon>Demequinaceae</taxon>
        <taxon>Demequina</taxon>
    </lineage>
</organism>